<dbReference type="WBParaSite" id="HCON_00064710-00001">
    <property type="protein sequence ID" value="HCON_00064710-00001"/>
    <property type="gene ID" value="HCON_00064710"/>
</dbReference>
<dbReference type="Proteomes" id="UP000025227">
    <property type="component" value="Unplaced"/>
</dbReference>
<dbReference type="GO" id="GO:0003676">
    <property type="term" value="F:nucleic acid binding"/>
    <property type="evidence" value="ECO:0007669"/>
    <property type="project" value="InterPro"/>
</dbReference>
<organism evidence="1 2">
    <name type="scientific">Haemonchus contortus</name>
    <name type="common">Barber pole worm</name>
    <dbReference type="NCBI Taxonomy" id="6289"/>
    <lineage>
        <taxon>Eukaryota</taxon>
        <taxon>Metazoa</taxon>
        <taxon>Ecdysozoa</taxon>
        <taxon>Nematoda</taxon>
        <taxon>Chromadorea</taxon>
        <taxon>Rhabditida</taxon>
        <taxon>Rhabditina</taxon>
        <taxon>Rhabditomorpha</taxon>
        <taxon>Strongyloidea</taxon>
        <taxon>Trichostrongylidae</taxon>
        <taxon>Haemonchus</taxon>
    </lineage>
</organism>
<dbReference type="AlphaFoldDB" id="A0A7I4Y748"/>
<name>A0A7I4Y748_HAECO</name>
<proteinExistence type="predicted"/>
<evidence type="ECO:0000313" key="2">
    <source>
        <dbReference type="WBParaSite" id="HCON_00064710-00001"/>
    </source>
</evidence>
<sequence length="84" mass="10032">MEKVPRIIDSHREARLGFAKMSLGRDWAKIVFEKKFNPDGPDRNKRYWRKLRKEPVYFSRRNFGGGSLWRGVHSAMLSCWIYLS</sequence>
<evidence type="ECO:0000313" key="1">
    <source>
        <dbReference type="Proteomes" id="UP000025227"/>
    </source>
</evidence>
<dbReference type="OMA" id="LSCWIYL"/>
<dbReference type="InterPro" id="IPR036397">
    <property type="entry name" value="RNaseH_sf"/>
</dbReference>
<dbReference type="Gene3D" id="3.30.420.10">
    <property type="entry name" value="Ribonuclease H-like superfamily/Ribonuclease H"/>
    <property type="match status" value="1"/>
</dbReference>
<reference evidence="2" key="1">
    <citation type="submission" date="2020-12" db="UniProtKB">
        <authorList>
            <consortium name="WormBaseParasite"/>
        </authorList>
    </citation>
    <scope>IDENTIFICATION</scope>
    <source>
        <strain evidence="2">MHco3</strain>
    </source>
</reference>
<dbReference type="OrthoDB" id="5857894at2759"/>
<protein>
    <submittedName>
        <fullName evidence="2">Uncharacterized protein</fullName>
    </submittedName>
</protein>
<keyword evidence="1" id="KW-1185">Reference proteome</keyword>
<accession>A0A7I4Y748</accession>